<evidence type="ECO:0000313" key="3">
    <source>
        <dbReference type="Proteomes" id="UP001500218"/>
    </source>
</evidence>
<feature type="region of interest" description="Disordered" evidence="1">
    <location>
        <begin position="135"/>
        <end position="157"/>
    </location>
</feature>
<keyword evidence="3" id="KW-1185">Reference proteome</keyword>
<accession>A0ABN2M9X3</accession>
<evidence type="ECO:0000256" key="1">
    <source>
        <dbReference type="SAM" id="MobiDB-lite"/>
    </source>
</evidence>
<reference evidence="2 3" key="1">
    <citation type="journal article" date="2019" name="Int. J. Syst. Evol. Microbiol.">
        <title>The Global Catalogue of Microorganisms (GCM) 10K type strain sequencing project: providing services to taxonomists for standard genome sequencing and annotation.</title>
        <authorList>
            <consortium name="The Broad Institute Genomics Platform"/>
            <consortium name="The Broad Institute Genome Sequencing Center for Infectious Disease"/>
            <person name="Wu L."/>
            <person name="Ma J."/>
        </authorList>
    </citation>
    <scope>NUCLEOTIDE SEQUENCE [LARGE SCALE GENOMIC DNA]</scope>
    <source>
        <strain evidence="2 3">JCM 13250</strain>
    </source>
</reference>
<gene>
    <name evidence="2" type="ORF">GCM10009682_40710</name>
</gene>
<proteinExistence type="predicted"/>
<dbReference type="Proteomes" id="UP001500218">
    <property type="component" value="Unassembled WGS sequence"/>
</dbReference>
<evidence type="ECO:0000313" key="2">
    <source>
        <dbReference type="EMBL" id="GAA1815647.1"/>
    </source>
</evidence>
<name>A0ABN2M9X3_9ACTN</name>
<protein>
    <submittedName>
        <fullName evidence="2">Uncharacterized protein</fullName>
    </submittedName>
</protein>
<comment type="caution">
    <text evidence="2">The sequence shown here is derived from an EMBL/GenBank/DDBJ whole genome shotgun (WGS) entry which is preliminary data.</text>
</comment>
<organism evidence="2 3">
    <name type="scientific">Luedemannella flava</name>
    <dbReference type="NCBI Taxonomy" id="349316"/>
    <lineage>
        <taxon>Bacteria</taxon>
        <taxon>Bacillati</taxon>
        <taxon>Actinomycetota</taxon>
        <taxon>Actinomycetes</taxon>
        <taxon>Micromonosporales</taxon>
        <taxon>Micromonosporaceae</taxon>
        <taxon>Luedemannella</taxon>
    </lineage>
</organism>
<feature type="region of interest" description="Disordered" evidence="1">
    <location>
        <begin position="90"/>
        <end position="115"/>
    </location>
</feature>
<feature type="compositionally biased region" description="Polar residues" evidence="1">
    <location>
        <begin position="90"/>
        <end position="106"/>
    </location>
</feature>
<sequence length="217" mass="23801">MFESLHETAADYDLTAWRLYEEAYDRFEQQRRDIVEALTARWGPPKHYSFHAEYDRVVAGDESVSRLEYDLAMFANSEVADGALLQIGSGQRSASRSSPQPYTTPTDVPMLGGRDPRSERIVSMLAAVRAQPVPPRLSGWSPAGSSALAQGGGGRLERRHEAPLPQAYRTFLIEVSDGSAGLGYRPRRLADVCDGACWTGHRTPASPICLPQGGSHQ</sequence>
<dbReference type="EMBL" id="BAAALT010000136">
    <property type="protein sequence ID" value="GAA1815647.1"/>
    <property type="molecule type" value="Genomic_DNA"/>
</dbReference>